<dbReference type="Proteomes" id="UP000323917">
    <property type="component" value="Chromosome"/>
</dbReference>
<dbReference type="SUPFAM" id="SSF160935">
    <property type="entry name" value="VPA0735-like"/>
    <property type="match status" value="1"/>
</dbReference>
<dbReference type="OrthoDB" id="272779at2"/>
<gene>
    <name evidence="4" type="ORF">Pr1d_15600</name>
</gene>
<dbReference type="InterPro" id="IPR037049">
    <property type="entry name" value="DUF1214_C_sf"/>
</dbReference>
<dbReference type="EMBL" id="CP042913">
    <property type="protein sequence ID" value="QEG34286.1"/>
    <property type="molecule type" value="Genomic_DNA"/>
</dbReference>
<dbReference type="Gene3D" id="2.60.40.1610">
    <property type="entry name" value="Domain of unknown function DUF1254"/>
    <property type="match status" value="1"/>
</dbReference>
<evidence type="ECO:0000259" key="2">
    <source>
        <dbReference type="Pfam" id="PF06742"/>
    </source>
</evidence>
<proteinExistence type="predicted"/>
<feature type="chain" id="PRO_5022694453" description="DUF1254 domain-containing protein" evidence="1">
    <location>
        <begin position="26"/>
        <end position="512"/>
    </location>
</feature>
<feature type="domain" description="DUF1214" evidence="2">
    <location>
        <begin position="391"/>
        <end position="495"/>
    </location>
</feature>
<dbReference type="AlphaFoldDB" id="A0A5B9QBI8"/>
<keyword evidence="5" id="KW-1185">Reference proteome</keyword>
<evidence type="ECO:0000259" key="3">
    <source>
        <dbReference type="Pfam" id="PF06863"/>
    </source>
</evidence>
<name>A0A5B9QBI8_9BACT</name>
<sequence length="512" mass="56171" precursor="true">MTKRLIAVRAVIAMSVALVGTSGFAQSPQLKMTTDIPHSITAQDKVETSIGTLEYFDGVPQPKTVVKVYDYLDRSRAVNVFINSIPMLSIHTLREGQASVAADTCNKICIWDNLMDSKSLLLTGNTSTMYAVGFLDLAKDGPTVIDLPLGMLGILDDMAFRYMTDLGVAGPDKGKGGKFLVLPPGHKGDVPDGYFVVPSKTNGVWVFMRGYLDKSLPLEKAIPAASANIRDNLKVYPLGSKDAPPKMEFIKVSGKSMNTILPNDYTFFEKLHDLIQDEPDDYLGAEAKGMMAAIGIEKGKPFDPDTRMKAILTDAAAIGNAAARAISYFPREPGNFIYGKESAWVMAYANKDTGFEKNGAYNLDARALFHFGYICVSPAMAVTVAGKGSDYGLAMLDSEGKVLDGAKIYKLHLPPNVPVRDFWAVTMYDTQTRSQLQTNQQFPTLGSQTEGMKQNADGSWDIYFAPKPPKGQEGNWLQTIPGKSWWIGLRMYGPLQPWIDKTWRPGEIELVE</sequence>
<keyword evidence="1" id="KW-0732">Signal</keyword>
<accession>A0A5B9QBI8</accession>
<dbReference type="InterPro" id="IPR010621">
    <property type="entry name" value="DUF1214"/>
</dbReference>
<dbReference type="InterPro" id="IPR037050">
    <property type="entry name" value="DUF1254_sf"/>
</dbReference>
<evidence type="ECO:0000256" key="1">
    <source>
        <dbReference type="SAM" id="SignalP"/>
    </source>
</evidence>
<reference evidence="4 5" key="1">
    <citation type="submission" date="2019-08" db="EMBL/GenBank/DDBJ databases">
        <title>Deep-cultivation of Planctomycetes and their phenomic and genomic characterization uncovers novel biology.</title>
        <authorList>
            <person name="Wiegand S."/>
            <person name="Jogler M."/>
            <person name="Boedeker C."/>
            <person name="Pinto D."/>
            <person name="Vollmers J."/>
            <person name="Rivas-Marin E."/>
            <person name="Kohn T."/>
            <person name="Peeters S.H."/>
            <person name="Heuer A."/>
            <person name="Rast P."/>
            <person name="Oberbeckmann S."/>
            <person name="Bunk B."/>
            <person name="Jeske O."/>
            <person name="Meyerdierks A."/>
            <person name="Storesund J.E."/>
            <person name="Kallscheuer N."/>
            <person name="Luecker S."/>
            <person name="Lage O.M."/>
            <person name="Pohl T."/>
            <person name="Merkel B.J."/>
            <person name="Hornburger P."/>
            <person name="Mueller R.-W."/>
            <person name="Bruemmer F."/>
            <person name="Labrenz M."/>
            <person name="Spormann A.M."/>
            <person name="Op den Camp H."/>
            <person name="Overmann J."/>
            <person name="Amann R."/>
            <person name="Jetten M.S.M."/>
            <person name="Mascher T."/>
            <person name="Medema M.H."/>
            <person name="Devos D.P."/>
            <person name="Kaster A.-K."/>
            <person name="Ovreas L."/>
            <person name="Rohde M."/>
            <person name="Galperin M.Y."/>
            <person name="Jogler C."/>
        </authorList>
    </citation>
    <scope>NUCLEOTIDE SEQUENCE [LARGE SCALE GENOMIC DNA]</scope>
    <source>
        <strain evidence="4 5">Pr1d</strain>
    </source>
</reference>
<dbReference type="Gene3D" id="2.60.120.600">
    <property type="entry name" value="Domain of unknown function DUF1214, C-terminal domain"/>
    <property type="match status" value="1"/>
</dbReference>
<evidence type="ECO:0000313" key="4">
    <source>
        <dbReference type="EMBL" id="QEG34286.1"/>
    </source>
</evidence>
<dbReference type="Pfam" id="PF06863">
    <property type="entry name" value="DUF1254"/>
    <property type="match status" value="1"/>
</dbReference>
<dbReference type="KEGG" id="bgok:Pr1d_15600"/>
<organism evidence="4 5">
    <name type="scientific">Bythopirellula goksoeyrii</name>
    <dbReference type="NCBI Taxonomy" id="1400387"/>
    <lineage>
        <taxon>Bacteria</taxon>
        <taxon>Pseudomonadati</taxon>
        <taxon>Planctomycetota</taxon>
        <taxon>Planctomycetia</taxon>
        <taxon>Pirellulales</taxon>
        <taxon>Lacipirellulaceae</taxon>
        <taxon>Bythopirellula</taxon>
    </lineage>
</organism>
<dbReference type="RefSeq" id="WP_148072957.1">
    <property type="nucleotide sequence ID" value="NZ_CP042913.1"/>
</dbReference>
<evidence type="ECO:0008006" key="6">
    <source>
        <dbReference type="Google" id="ProtNLM"/>
    </source>
</evidence>
<dbReference type="PANTHER" id="PTHR36509">
    <property type="entry name" value="BLL3101 PROTEIN"/>
    <property type="match status" value="1"/>
</dbReference>
<evidence type="ECO:0000313" key="5">
    <source>
        <dbReference type="Proteomes" id="UP000323917"/>
    </source>
</evidence>
<dbReference type="InterPro" id="IPR010679">
    <property type="entry name" value="DUF1254"/>
</dbReference>
<feature type="domain" description="DUF1254" evidence="3">
    <location>
        <begin position="106"/>
        <end position="237"/>
    </location>
</feature>
<dbReference type="Pfam" id="PF06742">
    <property type="entry name" value="DUF1214"/>
    <property type="match status" value="1"/>
</dbReference>
<feature type="signal peptide" evidence="1">
    <location>
        <begin position="1"/>
        <end position="25"/>
    </location>
</feature>
<dbReference type="PANTHER" id="PTHR36509:SF3">
    <property type="entry name" value="SIGNAL PEPTIDE PROTEIN"/>
    <property type="match status" value="1"/>
</dbReference>
<protein>
    <recommendedName>
        <fullName evidence="6">DUF1254 domain-containing protein</fullName>
    </recommendedName>
</protein>
<dbReference type="Gene3D" id="1.10.3360.10">
    <property type="entry name" value="VPA0735-like domain"/>
    <property type="match status" value="1"/>
</dbReference>